<dbReference type="Gene3D" id="3.40.50.300">
    <property type="entry name" value="P-loop containing nucleotide triphosphate hydrolases"/>
    <property type="match status" value="1"/>
</dbReference>
<dbReference type="SUPFAM" id="SSF52540">
    <property type="entry name" value="P-loop containing nucleoside triphosphate hydrolases"/>
    <property type="match status" value="1"/>
</dbReference>
<feature type="compositionally biased region" description="Gly residues" evidence="8">
    <location>
        <begin position="239"/>
        <end position="249"/>
    </location>
</feature>
<keyword evidence="4" id="KW-0547">Nucleotide-binding</keyword>
<dbReference type="InterPro" id="IPR027417">
    <property type="entry name" value="P-loop_NTPase"/>
</dbReference>
<dbReference type="PANTHER" id="PTHR23115">
    <property type="entry name" value="TRANSLATION FACTOR"/>
    <property type="match status" value="1"/>
</dbReference>
<feature type="domain" description="Translation elongation factor EFTu-like" evidence="10">
    <location>
        <begin position="160"/>
        <end position="213"/>
    </location>
</feature>
<accession>A0AAD4TLG2</accession>
<dbReference type="GO" id="GO:0005525">
    <property type="term" value="F:GTP binding"/>
    <property type="evidence" value="ECO:0007669"/>
    <property type="project" value="UniProtKB-KW"/>
</dbReference>
<evidence type="ECO:0000256" key="3">
    <source>
        <dbReference type="ARBA" id="ARBA00022490"/>
    </source>
</evidence>
<evidence type="ECO:0000256" key="1">
    <source>
        <dbReference type="ARBA" id="ARBA00004496"/>
    </source>
</evidence>
<dbReference type="Pfam" id="PF03144">
    <property type="entry name" value="GTP_EFTU_D2"/>
    <property type="match status" value="1"/>
</dbReference>
<dbReference type="EMBL" id="JAJJMB010000440">
    <property type="protein sequence ID" value="KAI3962169.1"/>
    <property type="molecule type" value="Genomic_DNA"/>
</dbReference>
<dbReference type="InterPro" id="IPR004161">
    <property type="entry name" value="EFTu-like_2"/>
</dbReference>
<dbReference type="GO" id="GO:0005737">
    <property type="term" value="C:cytoplasm"/>
    <property type="evidence" value="ECO:0007669"/>
    <property type="project" value="UniProtKB-SubCell"/>
</dbReference>
<dbReference type="SUPFAM" id="SSF50447">
    <property type="entry name" value="Translation proteins"/>
    <property type="match status" value="1"/>
</dbReference>
<comment type="caution">
    <text evidence="11">The sequence shown here is derived from an EMBL/GenBank/DDBJ whole genome shotgun (WGS) entry which is preliminary data.</text>
</comment>
<reference evidence="11" key="1">
    <citation type="submission" date="2022-04" db="EMBL/GenBank/DDBJ databases">
        <title>A functionally conserved STORR gene fusion in Papaver species that diverged 16.8 million years ago.</title>
        <authorList>
            <person name="Catania T."/>
        </authorList>
    </citation>
    <scope>NUCLEOTIDE SEQUENCE</scope>
    <source>
        <strain evidence="11">S-188037</strain>
    </source>
</reference>
<evidence type="ECO:0000256" key="5">
    <source>
        <dbReference type="ARBA" id="ARBA00022768"/>
    </source>
</evidence>
<gene>
    <name evidence="11" type="ORF">MKW98_005800</name>
</gene>
<dbReference type="Pfam" id="PF00009">
    <property type="entry name" value="GTP_EFTU"/>
    <property type="match status" value="1"/>
</dbReference>
<evidence type="ECO:0000256" key="6">
    <source>
        <dbReference type="ARBA" id="ARBA00022917"/>
    </source>
</evidence>
<dbReference type="GO" id="GO:0003746">
    <property type="term" value="F:translation elongation factor activity"/>
    <property type="evidence" value="ECO:0007669"/>
    <property type="project" value="UniProtKB-KW"/>
</dbReference>
<keyword evidence="2" id="KW-0488">Methylation</keyword>
<evidence type="ECO:0000259" key="10">
    <source>
        <dbReference type="Pfam" id="PF03144"/>
    </source>
</evidence>
<feature type="compositionally biased region" description="Basic and acidic residues" evidence="8">
    <location>
        <begin position="227"/>
        <end position="238"/>
    </location>
</feature>
<keyword evidence="12" id="KW-1185">Reference proteome</keyword>
<dbReference type="Proteomes" id="UP001202328">
    <property type="component" value="Unassembled WGS sequence"/>
</dbReference>
<dbReference type="Gene3D" id="2.40.30.10">
    <property type="entry name" value="Translation factors"/>
    <property type="match status" value="1"/>
</dbReference>
<proteinExistence type="predicted"/>
<dbReference type="InterPro" id="IPR050100">
    <property type="entry name" value="TRAFAC_GTPase_members"/>
</dbReference>
<keyword evidence="7" id="KW-0342">GTP-binding</keyword>
<feature type="domain" description="Tr-type G" evidence="9">
    <location>
        <begin position="47"/>
        <end position="135"/>
    </location>
</feature>
<sequence length="336" mass="36681">METNHVLEAAKDAGGGRVSDCFHYLQNRYADLNTSTHSIQYGLRPPSTTAFIDAPGHRDFIKSMITGTFQAVCSVLIIDSTPGGFEAGISKDGQTREHALLTFTLGVKQMICCCNKMDDHPQGPTFLEALDNISEPKKPSDKLLRLPLQDVYKIGGIETVPVERVETGFMKPGMVVTSRPTGLTTEVKSVEMHHEALQEALPGDNVGFNVKNVAAISSVLEVDGRAAKNRRPGKEQHHGGGGGFDGGGNNFAPPPAYRKNDKQRHNCMPPQSSSSILRKPVDSETAKYFSEIANDNDTYAIIEETLTKICQVIVVKPADVMCDRYGSHVLRSHLLF</sequence>
<dbReference type="PRINTS" id="PR00315">
    <property type="entry name" value="ELONGATNFCT"/>
</dbReference>
<keyword evidence="5" id="KW-0251">Elongation factor</keyword>
<protein>
    <submittedName>
        <fullName evidence="11">Uncharacterized protein</fullName>
    </submittedName>
</protein>
<keyword evidence="3" id="KW-0963">Cytoplasm</keyword>
<dbReference type="InterPro" id="IPR009000">
    <property type="entry name" value="Transl_B-barrel_sf"/>
</dbReference>
<name>A0AAD4TLG2_9MAGN</name>
<keyword evidence="6" id="KW-0648">Protein biosynthesis</keyword>
<dbReference type="CDD" id="cd03693">
    <property type="entry name" value="EF1_alpha_II"/>
    <property type="match status" value="1"/>
</dbReference>
<evidence type="ECO:0000256" key="4">
    <source>
        <dbReference type="ARBA" id="ARBA00022741"/>
    </source>
</evidence>
<evidence type="ECO:0000313" key="11">
    <source>
        <dbReference type="EMBL" id="KAI3962169.1"/>
    </source>
</evidence>
<dbReference type="GO" id="GO:0003924">
    <property type="term" value="F:GTPase activity"/>
    <property type="evidence" value="ECO:0007669"/>
    <property type="project" value="InterPro"/>
</dbReference>
<feature type="region of interest" description="Disordered" evidence="8">
    <location>
        <begin position="227"/>
        <end position="279"/>
    </location>
</feature>
<evidence type="ECO:0000256" key="2">
    <source>
        <dbReference type="ARBA" id="ARBA00022481"/>
    </source>
</evidence>
<evidence type="ECO:0000259" key="9">
    <source>
        <dbReference type="Pfam" id="PF00009"/>
    </source>
</evidence>
<evidence type="ECO:0000256" key="8">
    <source>
        <dbReference type="SAM" id="MobiDB-lite"/>
    </source>
</evidence>
<evidence type="ECO:0000313" key="12">
    <source>
        <dbReference type="Proteomes" id="UP001202328"/>
    </source>
</evidence>
<dbReference type="AlphaFoldDB" id="A0AAD4TLG2"/>
<organism evidence="11 12">
    <name type="scientific">Papaver atlanticum</name>
    <dbReference type="NCBI Taxonomy" id="357466"/>
    <lineage>
        <taxon>Eukaryota</taxon>
        <taxon>Viridiplantae</taxon>
        <taxon>Streptophyta</taxon>
        <taxon>Embryophyta</taxon>
        <taxon>Tracheophyta</taxon>
        <taxon>Spermatophyta</taxon>
        <taxon>Magnoliopsida</taxon>
        <taxon>Ranunculales</taxon>
        <taxon>Papaveraceae</taxon>
        <taxon>Papaveroideae</taxon>
        <taxon>Papaver</taxon>
    </lineage>
</organism>
<dbReference type="FunFam" id="2.40.30.10:FF:000003">
    <property type="entry name" value="Elongation factor 1-alpha"/>
    <property type="match status" value="1"/>
</dbReference>
<evidence type="ECO:0000256" key="7">
    <source>
        <dbReference type="ARBA" id="ARBA00023134"/>
    </source>
</evidence>
<dbReference type="InterPro" id="IPR000795">
    <property type="entry name" value="T_Tr_GTP-bd_dom"/>
</dbReference>
<comment type="subcellular location">
    <subcellularLocation>
        <location evidence="1">Cytoplasm</location>
    </subcellularLocation>
</comment>